<dbReference type="Pfam" id="PF00375">
    <property type="entry name" value="SDF"/>
    <property type="match status" value="1"/>
</dbReference>
<keyword evidence="10" id="KW-1185">Reference proteome</keyword>
<feature type="transmembrane region" description="Helical" evidence="8">
    <location>
        <begin position="238"/>
        <end position="260"/>
    </location>
</feature>
<feature type="transmembrane region" description="Helical" evidence="8">
    <location>
        <begin position="26"/>
        <end position="45"/>
    </location>
</feature>
<keyword evidence="7" id="KW-0325">Glycoprotein</keyword>
<dbReference type="InterPro" id="IPR018107">
    <property type="entry name" value="Na-dicarboxylate_symporter_CS"/>
</dbReference>
<comment type="subcellular location">
    <subcellularLocation>
        <location evidence="1 8">Membrane</location>
        <topology evidence="1 8">Multi-pass membrane protein</topology>
    </subcellularLocation>
</comment>
<feature type="transmembrane region" description="Helical" evidence="8">
    <location>
        <begin position="66"/>
        <end position="91"/>
    </location>
</feature>
<proteinExistence type="inferred from homology"/>
<organism evidence="10 11">
    <name type="scientific">Aplysia californica</name>
    <name type="common">California sea hare</name>
    <dbReference type="NCBI Taxonomy" id="6500"/>
    <lineage>
        <taxon>Eukaryota</taxon>
        <taxon>Metazoa</taxon>
        <taxon>Spiralia</taxon>
        <taxon>Lophotrochozoa</taxon>
        <taxon>Mollusca</taxon>
        <taxon>Gastropoda</taxon>
        <taxon>Heterobranchia</taxon>
        <taxon>Euthyneura</taxon>
        <taxon>Tectipleura</taxon>
        <taxon>Aplysiida</taxon>
        <taxon>Aplysioidea</taxon>
        <taxon>Aplysiidae</taxon>
        <taxon>Aplysia</taxon>
    </lineage>
</organism>
<dbReference type="SUPFAM" id="SSF118215">
    <property type="entry name" value="Proton glutamate symport protein"/>
    <property type="match status" value="1"/>
</dbReference>
<evidence type="ECO:0000256" key="8">
    <source>
        <dbReference type="RuleBase" id="RU361216"/>
    </source>
</evidence>
<evidence type="ECO:0000256" key="1">
    <source>
        <dbReference type="ARBA" id="ARBA00004141"/>
    </source>
</evidence>
<dbReference type="InterPro" id="IPR036458">
    <property type="entry name" value="Na:dicarbo_symporter_sf"/>
</dbReference>
<dbReference type="InterPro" id="IPR001991">
    <property type="entry name" value="Na-dicarboxylate_symporter"/>
</dbReference>
<name>A0ABM0ZWY3_APLCA</name>
<feature type="region of interest" description="Disordered" evidence="9">
    <location>
        <begin position="479"/>
        <end position="515"/>
    </location>
</feature>
<dbReference type="InterPro" id="IPR050746">
    <property type="entry name" value="DAACS"/>
</dbReference>
<accession>A0ABM0ZWY3</accession>
<dbReference type="RefSeq" id="XP_012936207.1">
    <property type="nucleotide sequence ID" value="XM_013080753.2"/>
</dbReference>
<gene>
    <name evidence="11" type="primary">LOC101847574</name>
</gene>
<feature type="transmembrane region" description="Helical" evidence="8">
    <location>
        <begin position="201"/>
        <end position="218"/>
    </location>
</feature>
<dbReference type="PROSITE" id="PS00714">
    <property type="entry name" value="NA_DICARBOXYL_SYMP_2"/>
    <property type="match status" value="1"/>
</dbReference>
<feature type="transmembrane region" description="Helical" evidence="8">
    <location>
        <begin position="272"/>
        <end position="298"/>
    </location>
</feature>
<evidence type="ECO:0000313" key="10">
    <source>
        <dbReference type="Proteomes" id="UP000694888"/>
    </source>
</evidence>
<keyword evidence="5 8" id="KW-1133">Transmembrane helix</keyword>
<protein>
    <recommendedName>
        <fullName evidence="8">Amino acid transporter</fullName>
    </recommendedName>
</protein>
<evidence type="ECO:0000256" key="5">
    <source>
        <dbReference type="ARBA" id="ARBA00022989"/>
    </source>
</evidence>
<feature type="transmembrane region" description="Helical" evidence="8">
    <location>
        <begin position="103"/>
        <end position="125"/>
    </location>
</feature>
<dbReference type="GeneID" id="101847574"/>
<comment type="similarity">
    <text evidence="8">Belongs to the dicarboxylate/amino acid:cation symporter (DAACS) (TC 2.A.23) family.</text>
</comment>
<dbReference type="Gene3D" id="1.10.3860.10">
    <property type="entry name" value="Sodium:dicarboxylate symporter"/>
    <property type="match status" value="1"/>
</dbReference>
<evidence type="ECO:0000256" key="9">
    <source>
        <dbReference type="SAM" id="MobiDB-lite"/>
    </source>
</evidence>
<evidence type="ECO:0000313" key="11">
    <source>
        <dbReference type="RefSeq" id="XP_012936207.1"/>
    </source>
</evidence>
<reference evidence="11" key="1">
    <citation type="submission" date="2025-08" db="UniProtKB">
        <authorList>
            <consortium name="RefSeq"/>
        </authorList>
    </citation>
    <scope>IDENTIFICATION</scope>
</reference>
<evidence type="ECO:0000256" key="3">
    <source>
        <dbReference type="ARBA" id="ARBA00022692"/>
    </source>
</evidence>
<keyword evidence="2 8" id="KW-0813">Transport</keyword>
<evidence type="ECO:0000256" key="6">
    <source>
        <dbReference type="ARBA" id="ARBA00023136"/>
    </source>
</evidence>
<dbReference type="PANTHER" id="PTHR11958:SF63">
    <property type="entry name" value="AMINO ACID TRANSPORTER"/>
    <property type="match status" value="1"/>
</dbReference>
<dbReference type="Proteomes" id="UP000694888">
    <property type="component" value="Unplaced"/>
</dbReference>
<dbReference type="PANTHER" id="PTHR11958">
    <property type="entry name" value="SODIUM/DICARBOXYLATE SYMPORTER-RELATED"/>
    <property type="match status" value="1"/>
</dbReference>
<evidence type="ECO:0000256" key="2">
    <source>
        <dbReference type="ARBA" id="ARBA00022448"/>
    </source>
</evidence>
<evidence type="ECO:0000256" key="7">
    <source>
        <dbReference type="ARBA" id="ARBA00023180"/>
    </source>
</evidence>
<keyword evidence="3 8" id="KW-0812">Transmembrane</keyword>
<feature type="compositionally biased region" description="Polar residues" evidence="9">
    <location>
        <begin position="500"/>
        <end position="515"/>
    </location>
</feature>
<evidence type="ECO:0000256" key="4">
    <source>
        <dbReference type="ARBA" id="ARBA00022847"/>
    </source>
</evidence>
<sequence length="515" mass="55575">MSEGAMCCVPARHRQKMWVRVLMDNLLIILIVIAVGAGVGMGIGLREVWTHEDVRKIWYLGFPGRLLLNMLKMLILPLVVSSLITGMASISNSASGKLGGAAVLYYMVTTLLAVIVGIILVMSIGPGENTGKLRRAGKSTKAEPLDSLLDLISQCFPDNLVTASFQRRVTEIETKTFLYDNDTRSVTVDSPYLVSKSGTNVLGIVVFSIALGCVINNLGPQGEPLKAFFDSLNSATMVLVKIVIWYTPIGILFLIAGKFVETEDIGKVLSDLGLYMATVLAGLAIHGFVVLPLLFLVATRKNPFKFALNMSKALFTAWGTASSSATLPITMDCLVNKNEVNINVVRFVAPVGATINMDGTALYEAVACIFIAQVNNYDLSAADIIIISLTATAAAIGAAGVPQAGLVTMVIVLTAVGLPTEDVTLILAIDWFLDRFRTAINVWGDSVGAGILNHVFRRLFREQEQNAIELMVDSPDFNSNNSVSKTNEKEEDDDRPPSYNGVTNQAFEDTPNTCL</sequence>
<keyword evidence="4 8" id="KW-0769">Symport</keyword>
<dbReference type="PRINTS" id="PR00173">
    <property type="entry name" value="EDTRNSPORT"/>
</dbReference>
<keyword evidence="6 8" id="KW-0472">Membrane</keyword>